<dbReference type="PRINTS" id="PR00385">
    <property type="entry name" value="P450"/>
</dbReference>
<dbReference type="EC" id="1.14.15.6" evidence="5"/>
<dbReference type="Pfam" id="PF00067">
    <property type="entry name" value="p450"/>
    <property type="match status" value="1"/>
</dbReference>
<accession>A0A9X0A6R8</accession>
<evidence type="ECO:0000256" key="10">
    <source>
        <dbReference type="ARBA" id="ARBA00022792"/>
    </source>
</evidence>
<dbReference type="GO" id="GO:0005743">
    <property type="term" value="C:mitochondrial inner membrane"/>
    <property type="evidence" value="ECO:0007669"/>
    <property type="project" value="UniProtKB-SubCell"/>
</dbReference>
<dbReference type="EMBL" id="MU825396">
    <property type="protein sequence ID" value="KAJ7394491.1"/>
    <property type="molecule type" value="Genomic_DNA"/>
</dbReference>
<evidence type="ECO:0000313" key="25">
    <source>
        <dbReference type="EMBL" id="KAJ7394491.1"/>
    </source>
</evidence>
<evidence type="ECO:0000256" key="17">
    <source>
        <dbReference type="ARBA" id="ARBA00023136"/>
    </source>
</evidence>
<evidence type="ECO:0000256" key="1">
    <source>
        <dbReference type="ARBA" id="ARBA00001971"/>
    </source>
</evidence>
<evidence type="ECO:0000256" key="24">
    <source>
        <dbReference type="ARBA" id="ARBA00033394"/>
    </source>
</evidence>
<sequence>MAYLGRSRLTAASFACHKRNVFFAQIKKMAMCTVASSNTNQETANGPIKKFTDIPGPLSLPLIKASSTVFLGANGEPLGKRVIPLQAKSIEKYGRIYLVDLPGMTAVQLASPLDVATVLRNEPKYPKRFNIPIFDYYRERRGKEPGVFFADGTEWHNYRSVISKRMLRSKEVADYATSFNQIVTAFIERVKNIRESSGSEKEYEVQGLDNELFKWSFESVAEMLFDKRFGCLEPEVNKEAQTFIQATGELLEEMMGSNLYPIWFIKMYEPKQVKKMFDSFDTMYEYAEMFIDRRIKEIEEQDKMHLTGTERNEEKMGFLEFLLSSGKLSKDDLLGSVIDVMFGGVDTTSNTMQWVLYMMAKNPDKQEILRQEVLSVLGDQNQASPTTIGQMPYLKACVRETLRLYPVISLFGRIASKDLILSGYHIPAGTQLDFLVYHMSRDESVFTDPNAFTPERWLRDRDPQSNKFNEAKEPNFCLQYIVNNVVRKRQKTV</sequence>
<keyword evidence="26" id="KW-1185">Reference proteome</keyword>
<protein>
    <recommendedName>
        <fullName evidence="6">Cholesterol side-chain cleavage enzyme, mitochondrial</fullName>
        <ecNumber evidence="5">1.14.15.6</ecNumber>
    </recommendedName>
    <alternativeName>
        <fullName evidence="21">CYPXIA1</fullName>
    </alternativeName>
    <alternativeName>
        <fullName evidence="23">Cholesterol desmolase</fullName>
    </alternativeName>
    <alternativeName>
        <fullName evidence="22">Cytochrome P450 11A1</fullName>
    </alternativeName>
    <alternativeName>
        <fullName evidence="24">Cytochrome P450(scc)</fullName>
    </alternativeName>
</protein>
<evidence type="ECO:0000256" key="22">
    <source>
        <dbReference type="ARBA" id="ARBA00032666"/>
    </source>
</evidence>
<dbReference type="GO" id="GO:0006704">
    <property type="term" value="P:glucocorticoid biosynthetic process"/>
    <property type="evidence" value="ECO:0007669"/>
    <property type="project" value="TreeGrafter"/>
</dbReference>
<dbReference type="InterPro" id="IPR002401">
    <property type="entry name" value="Cyt_P450_E_grp-I"/>
</dbReference>
<dbReference type="Gene3D" id="1.10.630.10">
    <property type="entry name" value="Cytochrome P450"/>
    <property type="match status" value="1"/>
</dbReference>
<dbReference type="OrthoDB" id="5949892at2759"/>
<keyword evidence="19" id="KW-0753">Steroid metabolism</keyword>
<evidence type="ECO:0000256" key="14">
    <source>
        <dbReference type="ARBA" id="ARBA00023033"/>
    </source>
</evidence>
<comment type="cofactor">
    <cofactor evidence="1">
        <name>heme</name>
        <dbReference type="ChEBI" id="CHEBI:30413"/>
    </cofactor>
</comment>
<evidence type="ECO:0000256" key="11">
    <source>
        <dbReference type="ARBA" id="ARBA00022946"/>
    </source>
</evidence>
<dbReference type="GO" id="GO:0008203">
    <property type="term" value="P:cholesterol metabolic process"/>
    <property type="evidence" value="ECO:0007669"/>
    <property type="project" value="UniProtKB-KW"/>
</dbReference>
<keyword evidence="15" id="KW-0443">Lipid metabolism</keyword>
<dbReference type="SUPFAM" id="SSF48264">
    <property type="entry name" value="Cytochrome P450"/>
    <property type="match status" value="1"/>
</dbReference>
<evidence type="ECO:0000256" key="12">
    <source>
        <dbReference type="ARBA" id="ARBA00023002"/>
    </source>
</evidence>
<dbReference type="CDD" id="cd11054">
    <property type="entry name" value="CYP24A1-like"/>
    <property type="match status" value="1"/>
</dbReference>
<dbReference type="GO" id="GO:0071375">
    <property type="term" value="P:cellular response to peptide hormone stimulus"/>
    <property type="evidence" value="ECO:0007669"/>
    <property type="project" value="TreeGrafter"/>
</dbReference>
<evidence type="ECO:0000256" key="19">
    <source>
        <dbReference type="ARBA" id="ARBA00023221"/>
    </source>
</evidence>
<keyword evidence="7" id="KW-0153">Cholesterol metabolism</keyword>
<evidence type="ECO:0000256" key="6">
    <source>
        <dbReference type="ARBA" id="ARBA00019844"/>
    </source>
</evidence>
<evidence type="ECO:0000256" key="21">
    <source>
        <dbReference type="ARBA" id="ARBA00030343"/>
    </source>
</evidence>
<keyword evidence="20" id="KW-0755">Steroidogenesis</keyword>
<comment type="similarity">
    <text evidence="4">Belongs to the cytochrome P450 family.</text>
</comment>
<evidence type="ECO:0000256" key="3">
    <source>
        <dbReference type="ARBA" id="ARBA00005108"/>
    </source>
</evidence>
<evidence type="ECO:0000256" key="2">
    <source>
        <dbReference type="ARBA" id="ARBA00004637"/>
    </source>
</evidence>
<dbReference type="InterPro" id="IPR050479">
    <property type="entry name" value="CYP11_CYP27_families"/>
</dbReference>
<comment type="caution">
    <text evidence="25">The sequence shown here is derived from an EMBL/GenBank/DDBJ whole genome shotgun (WGS) entry which is preliminary data.</text>
</comment>
<dbReference type="GO" id="GO:0005506">
    <property type="term" value="F:iron ion binding"/>
    <property type="evidence" value="ECO:0007669"/>
    <property type="project" value="InterPro"/>
</dbReference>
<dbReference type="GO" id="GO:0034650">
    <property type="term" value="P:cortisol metabolic process"/>
    <property type="evidence" value="ECO:0007669"/>
    <property type="project" value="TreeGrafter"/>
</dbReference>
<keyword evidence="16" id="KW-0496">Mitochondrion</keyword>
<evidence type="ECO:0000256" key="20">
    <source>
        <dbReference type="ARBA" id="ARBA00023250"/>
    </source>
</evidence>
<keyword evidence="10" id="KW-0999">Mitochondrion inner membrane</keyword>
<keyword evidence="11" id="KW-0809">Transit peptide</keyword>
<keyword evidence="17" id="KW-0472">Membrane</keyword>
<evidence type="ECO:0000256" key="23">
    <source>
        <dbReference type="ARBA" id="ARBA00033274"/>
    </source>
</evidence>
<dbReference type="PRINTS" id="PR00463">
    <property type="entry name" value="EP450I"/>
</dbReference>
<comment type="pathway">
    <text evidence="3">Lipid metabolism; C21-steroid hormone metabolism.</text>
</comment>
<dbReference type="GO" id="GO:0020037">
    <property type="term" value="F:heme binding"/>
    <property type="evidence" value="ECO:0007669"/>
    <property type="project" value="InterPro"/>
</dbReference>
<evidence type="ECO:0000256" key="4">
    <source>
        <dbReference type="ARBA" id="ARBA00010617"/>
    </source>
</evidence>
<dbReference type="Proteomes" id="UP001163046">
    <property type="component" value="Unassembled WGS sequence"/>
</dbReference>
<evidence type="ECO:0000256" key="5">
    <source>
        <dbReference type="ARBA" id="ARBA00012764"/>
    </source>
</evidence>
<dbReference type="GO" id="GO:0006700">
    <property type="term" value="P:C21-steroid hormone biosynthetic process"/>
    <property type="evidence" value="ECO:0007669"/>
    <property type="project" value="TreeGrafter"/>
</dbReference>
<dbReference type="PANTHER" id="PTHR24279:SF3">
    <property type="entry name" value="CHOLESTEROL SIDE-CHAIN CLEAVAGE ENZYME, MITOCHONDRIAL"/>
    <property type="match status" value="1"/>
</dbReference>
<dbReference type="InterPro" id="IPR036396">
    <property type="entry name" value="Cyt_P450_sf"/>
</dbReference>
<evidence type="ECO:0000256" key="18">
    <source>
        <dbReference type="ARBA" id="ARBA00023166"/>
    </source>
</evidence>
<reference evidence="25" key="1">
    <citation type="submission" date="2023-01" db="EMBL/GenBank/DDBJ databases">
        <title>Genome assembly of the deep-sea coral Lophelia pertusa.</title>
        <authorList>
            <person name="Herrera S."/>
            <person name="Cordes E."/>
        </authorList>
    </citation>
    <scope>NUCLEOTIDE SEQUENCE</scope>
    <source>
        <strain evidence="25">USNM1676648</strain>
        <tissue evidence="25">Polyp</tissue>
    </source>
</reference>
<dbReference type="GO" id="GO:0008386">
    <property type="term" value="F:cholesterol monooxygenase (side-chain-cleaving) activity"/>
    <property type="evidence" value="ECO:0007669"/>
    <property type="project" value="UniProtKB-EC"/>
</dbReference>
<gene>
    <name evidence="25" type="ORF">OS493_000305</name>
</gene>
<evidence type="ECO:0000256" key="7">
    <source>
        <dbReference type="ARBA" id="ARBA00022548"/>
    </source>
</evidence>
<comment type="subcellular location">
    <subcellularLocation>
        <location evidence="2">Mitochondrion inner membrane</location>
        <topology evidence="2">Peripheral membrane protein</topology>
    </subcellularLocation>
</comment>
<dbReference type="InterPro" id="IPR001128">
    <property type="entry name" value="Cyt_P450"/>
</dbReference>
<evidence type="ECO:0000256" key="8">
    <source>
        <dbReference type="ARBA" id="ARBA00022617"/>
    </source>
</evidence>
<keyword evidence="14" id="KW-0503">Monooxygenase</keyword>
<evidence type="ECO:0000256" key="16">
    <source>
        <dbReference type="ARBA" id="ARBA00023128"/>
    </source>
</evidence>
<evidence type="ECO:0000256" key="9">
    <source>
        <dbReference type="ARBA" id="ARBA00022723"/>
    </source>
</evidence>
<evidence type="ECO:0000256" key="15">
    <source>
        <dbReference type="ARBA" id="ARBA00023098"/>
    </source>
</evidence>
<keyword evidence="8" id="KW-0349">Heme</keyword>
<keyword evidence="9" id="KW-0479">Metal-binding</keyword>
<proteinExistence type="inferred from homology"/>
<evidence type="ECO:0000256" key="13">
    <source>
        <dbReference type="ARBA" id="ARBA00023004"/>
    </source>
</evidence>
<keyword evidence="18" id="KW-1207">Sterol metabolism</keyword>
<keyword evidence="13" id="KW-0408">Iron</keyword>
<evidence type="ECO:0000313" key="26">
    <source>
        <dbReference type="Proteomes" id="UP001163046"/>
    </source>
</evidence>
<dbReference type="AlphaFoldDB" id="A0A9X0A6R8"/>
<organism evidence="25 26">
    <name type="scientific">Desmophyllum pertusum</name>
    <dbReference type="NCBI Taxonomy" id="174260"/>
    <lineage>
        <taxon>Eukaryota</taxon>
        <taxon>Metazoa</taxon>
        <taxon>Cnidaria</taxon>
        <taxon>Anthozoa</taxon>
        <taxon>Hexacorallia</taxon>
        <taxon>Scleractinia</taxon>
        <taxon>Caryophylliina</taxon>
        <taxon>Caryophylliidae</taxon>
        <taxon>Desmophyllum</taxon>
    </lineage>
</organism>
<dbReference type="PANTHER" id="PTHR24279">
    <property type="entry name" value="CYTOCHROME P450"/>
    <property type="match status" value="1"/>
</dbReference>
<name>A0A9X0A6R8_9CNID</name>
<keyword evidence="12" id="KW-0560">Oxidoreductase</keyword>